<dbReference type="GO" id="GO:0003964">
    <property type="term" value="F:RNA-directed DNA polymerase activity"/>
    <property type="evidence" value="ECO:0007669"/>
    <property type="project" value="UniProtKB-EC"/>
</dbReference>
<proteinExistence type="predicted"/>
<evidence type="ECO:0000313" key="6">
    <source>
        <dbReference type="WBParaSite" id="PSU_v2.g13348.t1"/>
    </source>
</evidence>
<keyword evidence="2" id="KW-0175">Coiled coil</keyword>
<name>A0A914Y1L4_9BILA</name>
<dbReference type="InterPro" id="IPR001584">
    <property type="entry name" value="Integrase_cat-core"/>
</dbReference>
<dbReference type="Pfam" id="PF17921">
    <property type="entry name" value="Integrase_H2C2"/>
    <property type="match status" value="1"/>
</dbReference>
<dbReference type="InterPro" id="IPR012337">
    <property type="entry name" value="RNaseH-like_sf"/>
</dbReference>
<dbReference type="GO" id="GO:0003676">
    <property type="term" value="F:nucleic acid binding"/>
    <property type="evidence" value="ECO:0007669"/>
    <property type="project" value="InterPro"/>
</dbReference>
<dbReference type="PANTHER" id="PTHR37984:SF5">
    <property type="entry name" value="PROTEIN NYNRIN-LIKE"/>
    <property type="match status" value="1"/>
</dbReference>
<evidence type="ECO:0000259" key="4">
    <source>
        <dbReference type="PROSITE" id="PS50994"/>
    </source>
</evidence>
<reference evidence="6" key="1">
    <citation type="submission" date="2022-11" db="UniProtKB">
        <authorList>
            <consortium name="WormBaseParasite"/>
        </authorList>
    </citation>
    <scope>IDENTIFICATION</scope>
</reference>
<dbReference type="Gene3D" id="1.10.340.70">
    <property type="match status" value="1"/>
</dbReference>
<evidence type="ECO:0000256" key="1">
    <source>
        <dbReference type="ARBA" id="ARBA00012493"/>
    </source>
</evidence>
<dbReference type="PROSITE" id="PS50994">
    <property type="entry name" value="INTEGRASE"/>
    <property type="match status" value="1"/>
</dbReference>
<feature type="region of interest" description="Disordered" evidence="3">
    <location>
        <begin position="283"/>
        <end position="324"/>
    </location>
</feature>
<evidence type="ECO:0000256" key="3">
    <source>
        <dbReference type="SAM" id="MobiDB-lite"/>
    </source>
</evidence>
<dbReference type="AlphaFoldDB" id="A0A914Y1L4"/>
<dbReference type="PANTHER" id="PTHR37984">
    <property type="entry name" value="PROTEIN CBG26694"/>
    <property type="match status" value="1"/>
</dbReference>
<feature type="domain" description="Integrase catalytic" evidence="4">
    <location>
        <begin position="46"/>
        <end position="201"/>
    </location>
</feature>
<organism evidence="5 6">
    <name type="scientific">Panagrolaimus superbus</name>
    <dbReference type="NCBI Taxonomy" id="310955"/>
    <lineage>
        <taxon>Eukaryota</taxon>
        <taxon>Metazoa</taxon>
        <taxon>Ecdysozoa</taxon>
        <taxon>Nematoda</taxon>
        <taxon>Chromadorea</taxon>
        <taxon>Rhabditida</taxon>
        <taxon>Tylenchina</taxon>
        <taxon>Panagrolaimomorpha</taxon>
        <taxon>Panagrolaimoidea</taxon>
        <taxon>Panagrolaimidae</taxon>
        <taxon>Panagrolaimus</taxon>
    </lineage>
</organism>
<dbReference type="Proteomes" id="UP000887577">
    <property type="component" value="Unplaced"/>
</dbReference>
<sequence length="433" mass="49850">MGRDRMLMLARDNFWFPGMTSIITKLAKSCETCNGMAKGQKERLHPWEKPENFWERIHIDYAGPFYNYMWLIVVDAKTNWIEIVKCRNSDTATTIKVLKACFARFGLPQQIVSDNATAFTSGEFKKFCEQRAIVHTFSPPYHPQSNGYAERAVRTFKEGVEKYVKAGFPLEEAVAQLLLVHRSTRVAPGKLSPAEQAFGRKLKTLFTLHEIRTGPPDFAVGEKVWVRMYSESLRWRPGWIRNIVSSVTYTVECNGCLHFRHRDQLRKAEEICIKTEKQSKIISPSSTKNSSVSNSSSDTSYLPSSPSDPAKTPKPSSESFRRYPVRERKQTKRFGFNIVEPLSMESQVGKVLVNGQEMSFNVALLKADIKEYSSLEREKRVARQACFEKLEEARQRVKDLEQQYEELNVEVKQAADKSYWAREALREEVKRTT</sequence>
<dbReference type="InterPro" id="IPR036397">
    <property type="entry name" value="RNaseH_sf"/>
</dbReference>
<dbReference type="InterPro" id="IPR041588">
    <property type="entry name" value="Integrase_H2C2"/>
</dbReference>
<dbReference type="InterPro" id="IPR050951">
    <property type="entry name" value="Retrovirus_Pol_polyprotein"/>
</dbReference>
<dbReference type="SUPFAM" id="SSF53098">
    <property type="entry name" value="Ribonuclease H-like"/>
    <property type="match status" value="1"/>
</dbReference>
<protein>
    <recommendedName>
        <fullName evidence="1">RNA-directed DNA polymerase</fullName>
        <ecNumber evidence="1">2.7.7.49</ecNumber>
    </recommendedName>
</protein>
<dbReference type="Pfam" id="PF00665">
    <property type="entry name" value="rve"/>
    <property type="match status" value="1"/>
</dbReference>
<feature type="compositionally biased region" description="Low complexity" evidence="3">
    <location>
        <begin position="283"/>
        <end position="309"/>
    </location>
</feature>
<accession>A0A914Y1L4</accession>
<dbReference type="EC" id="2.7.7.49" evidence="1"/>
<evidence type="ECO:0000256" key="2">
    <source>
        <dbReference type="SAM" id="Coils"/>
    </source>
</evidence>
<dbReference type="Gene3D" id="3.30.420.10">
    <property type="entry name" value="Ribonuclease H-like superfamily/Ribonuclease H"/>
    <property type="match status" value="1"/>
</dbReference>
<dbReference type="WBParaSite" id="PSU_v2.g13348.t1">
    <property type="protein sequence ID" value="PSU_v2.g13348.t1"/>
    <property type="gene ID" value="PSU_v2.g13348"/>
</dbReference>
<feature type="coiled-coil region" evidence="2">
    <location>
        <begin position="383"/>
        <end position="417"/>
    </location>
</feature>
<evidence type="ECO:0000313" key="5">
    <source>
        <dbReference type="Proteomes" id="UP000887577"/>
    </source>
</evidence>
<keyword evidence="5" id="KW-1185">Reference proteome</keyword>
<dbReference type="GO" id="GO:0015074">
    <property type="term" value="P:DNA integration"/>
    <property type="evidence" value="ECO:0007669"/>
    <property type="project" value="InterPro"/>
</dbReference>